<dbReference type="RefSeq" id="WP_225699578.1">
    <property type="nucleotide sequence ID" value="NZ_JAIXNE010000007.1"/>
</dbReference>
<keyword evidence="6 10" id="KW-0812">Transmembrane</keyword>
<dbReference type="InterPro" id="IPR008756">
    <property type="entry name" value="Peptidase_M56"/>
</dbReference>
<dbReference type="GO" id="GO:0055085">
    <property type="term" value="P:transmembrane transport"/>
    <property type="evidence" value="ECO:0007669"/>
    <property type="project" value="InterPro"/>
</dbReference>
<evidence type="ECO:0000256" key="5">
    <source>
        <dbReference type="ARBA" id="ARBA00022519"/>
    </source>
</evidence>
<evidence type="ECO:0000256" key="7">
    <source>
        <dbReference type="ARBA" id="ARBA00022927"/>
    </source>
</evidence>
<keyword evidence="8 10" id="KW-1133">Transmembrane helix</keyword>
<keyword evidence="3" id="KW-0813">Transport</keyword>
<keyword evidence="5" id="KW-0997">Cell inner membrane</keyword>
<dbReference type="GO" id="GO:0015031">
    <property type="term" value="P:protein transport"/>
    <property type="evidence" value="ECO:0007669"/>
    <property type="project" value="UniProtKB-KW"/>
</dbReference>
<keyword evidence="7" id="KW-0653">Protein transport</keyword>
<proteinExistence type="inferred from homology"/>
<evidence type="ECO:0000256" key="2">
    <source>
        <dbReference type="ARBA" id="ARBA00006555"/>
    </source>
</evidence>
<dbReference type="CDD" id="cd07341">
    <property type="entry name" value="M56_BlaR1_MecR1_like"/>
    <property type="match status" value="1"/>
</dbReference>
<accession>A0A9X1HW30</accession>
<gene>
    <name evidence="12" type="ORF">LDX50_27830</name>
</gene>
<keyword evidence="4" id="KW-1003">Cell membrane</keyword>
<dbReference type="SUPFAM" id="SSF74653">
    <property type="entry name" value="TolA/TonB C-terminal domain"/>
    <property type="match status" value="1"/>
</dbReference>
<feature type="transmembrane region" description="Helical" evidence="10">
    <location>
        <begin position="6"/>
        <end position="25"/>
    </location>
</feature>
<evidence type="ECO:0000256" key="8">
    <source>
        <dbReference type="ARBA" id="ARBA00022989"/>
    </source>
</evidence>
<dbReference type="PANTHER" id="PTHR33446">
    <property type="entry name" value="PROTEIN TONB-RELATED"/>
    <property type="match status" value="1"/>
</dbReference>
<feature type="transmembrane region" description="Helical" evidence="10">
    <location>
        <begin position="97"/>
        <end position="121"/>
    </location>
</feature>
<evidence type="ECO:0000256" key="10">
    <source>
        <dbReference type="SAM" id="Phobius"/>
    </source>
</evidence>
<name>A0A9X1HW30_9BACT</name>
<dbReference type="Pfam" id="PF03544">
    <property type="entry name" value="TonB_C"/>
    <property type="match status" value="1"/>
</dbReference>
<keyword evidence="9 10" id="KW-0472">Membrane</keyword>
<dbReference type="InterPro" id="IPR008969">
    <property type="entry name" value="CarboxyPept-like_regulatory"/>
</dbReference>
<comment type="subcellular location">
    <subcellularLocation>
        <location evidence="1">Cell inner membrane</location>
        <topology evidence="1">Single-pass membrane protein</topology>
        <orientation evidence="1">Periplasmic side</orientation>
    </subcellularLocation>
</comment>
<comment type="caution">
    <text evidence="12">The sequence shown here is derived from an EMBL/GenBank/DDBJ whole genome shotgun (WGS) entry which is preliminary data.</text>
</comment>
<organism evidence="12 13">
    <name type="scientific">Fulvivirga sedimenti</name>
    <dbReference type="NCBI Taxonomy" id="2879465"/>
    <lineage>
        <taxon>Bacteria</taxon>
        <taxon>Pseudomonadati</taxon>
        <taxon>Bacteroidota</taxon>
        <taxon>Cytophagia</taxon>
        <taxon>Cytophagales</taxon>
        <taxon>Fulvivirgaceae</taxon>
        <taxon>Fulvivirga</taxon>
    </lineage>
</organism>
<evidence type="ECO:0000256" key="1">
    <source>
        <dbReference type="ARBA" id="ARBA00004383"/>
    </source>
</evidence>
<dbReference type="InterPro" id="IPR037682">
    <property type="entry name" value="TonB_C"/>
</dbReference>
<dbReference type="AlphaFoldDB" id="A0A9X1HW30"/>
<dbReference type="PANTHER" id="PTHR33446:SF2">
    <property type="entry name" value="PROTEIN TONB"/>
    <property type="match status" value="1"/>
</dbReference>
<dbReference type="GO" id="GO:0098797">
    <property type="term" value="C:plasma membrane protein complex"/>
    <property type="evidence" value="ECO:0007669"/>
    <property type="project" value="TreeGrafter"/>
</dbReference>
<sequence length="586" mass="66081">MNNYLLYLFEANCTLLLLGLFYYGFLKNETDFRRKRWYLIGSSLFALVLPLFRFDLFPDQGETLKGIQTMILPEIVIGGGEIAEAETVTSSFTWIPVLYWTGVVLLSLWLMFQLGQVVWFFMANTHRMSRKGSYIIIHTNGTLPTFSFFNLLFLDNSVELTKQEEDKIVAHEMAHIRQMHSVDILFLEAVKIFFWFNPVTWYNRKEIQDLHEYLADDVILKETTPEDYSDLLARMALNKAHLSIGHHFNKSKTLKRINMMNTTKTQIKKWKWASLAPLVAIILIAFSCNDEAMNDLQTVVEGSAMAVEIPENIQVEMQKLKEKYPNAEFEYLETSADNEEELARLKSMDPNTIALVDVNKEENRIGMIVRKDGVMTRVAENTGDGETFLVVEQAAEPVGGYQEFYKYIADNLTYPASAKEKGIEGKVYIQMIIDTDGSVTDVTAVKGIGYGCDEEAVRVISAAPAWQPAEQRGKKVKQKIVVPIAFALGGDSQSHGSNTPPPPAPGELKQDFFKMKLDVQRSGDAVYGKVFGEDGKPLAGTNVVIKGTTRGTVCDRDGSFKIKLDSPDQELVFSYVGYETAKLSNN</sequence>
<comment type="similarity">
    <text evidence="2">Belongs to the TonB family.</text>
</comment>
<evidence type="ECO:0000256" key="4">
    <source>
        <dbReference type="ARBA" id="ARBA00022475"/>
    </source>
</evidence>
<dbReference type="NCBIfam" id="TIGR01352">
    <property type="entry name" value="tonB_Cterm"/>
    <property type="match status" value="1"/>
</dbReference>
<evidence type="ECO:0000256" key="6">
    <source>
        <dbReference type="ARBA" id="ARBA00022692"/>
    </source>
</evidence>
<dbReference type="Gene3D" id="2.60.40.1120">
    <property type="entry name" value="Carboxypeptidase-like, regulatory domain"/>
    <property type="match status" value="1"/>
</dbReference>
<evidence type="ECO:0000256" key="9">
    <source>
        <dbReference type="ARBA" id="ARBA00023136"/>
    </source>
</evidence>
<protein>
    <submittedName>
        <fullName evidence="12">TonB family protein</fullName>
    </submittedName>
</protein>
<dbReference type="InterPro" id="IPR051045">
    <property type="entry name" value="TonB-dependent_transducer"/>
</dbReference>
<dbReference type="InterPro" id="IPR006260">
    <property type="entry name" value="TonB/TolA_C"/>
</dbReference>
<keyword evidence="13" id="KW-1185">Reference proteome</keyword>
<dbReference type="Proteomes" id="UP001139409">
    <property type="component" value="Unassembled WGS sequence"/>
</dbReference>
<feature type="transmembrane region" description="Helical" evidence="10">
    <location>
        <begin position="37"/>
        <end position="54"/>
    </location>
</feature>
<dbReference type="GO" id="GO:0031992">
    <property type="term" value="F:energy transducer activity"/>
    <property type="evidence" value="ECO:0007669"/>
    <property type="project" value="TreeGrafter"/>
</dbReference>
<dbReference type="Gene3D" id="3.30.1150.10">
    <property type="match status" value="1"/>
</dbReference>
<dbReference type="PROSITE" id="PS52015">
    <property type="entry name" value="TONB_CTD"/>
    <property type="match status" value="1"/>
</dbReference>
<dbReference type="SUPFAM" id="SSF49464">
    <property type="entry name" value="Carboxypeptidase regulatory domain-like"/>
    <property type="match status" value="1"/>
</dbReference>
<dbReference type="EMBL" id="JAIXNE010000007">
    <property type="protein sequence ID" value="MCA6078716.1"/>
    <property type="molecule type" value="Genomic_DNA"/>
</dbReference>
<evidence type="ECO:0000259" key="11">
    <source>
        <dbReference type="PROSITE" id="PS52015"/>
    </source>
</evidence>
<dbReference type="Pfam" id="PF05569">
    <property type="entry name" value="Peptidase_M56"/>
    <property type="match status" value="1"/>
</dbReference>
<feature type="domain" description="TonB C-terminal" evidence="11">
    <location>
        <begin position="399"/>
        <end position="495"/>
    </location>
</feature>
<evidence type="ECO:0000313" key="12">
    <source>
        <dbReference type="EMBL" id="MCA6078716.1"/>
    </source>
</evidence>
<dbReference type="Pfam" id="PF13715">
    <property type="entry name" value="CarbopepD_reg_2"/>
    <property type="match status" value="1"/>
</dbReference>
<evidence type="ECO:0000256" key="3">
    <source>
        <dbReference type="ARBA" id="ARBA00022448"/>
    </source>
</evidence>
<evidence type="ECO:0000313" key="13">
    <source>
        <dbReference type="Proteomes" id="UP001139409"/>
    </source>
</evidence>
<reference evidence="12" key="1">
    <citation type="submission" date="2021-09" db="EMBL/GenBank/DDBJ databases">
        <title>Fulvivirga sp. isolated from coastal sediment.</title>
        <authorList>
            <person name="Yu H."/>
        </authorList>
    </citation>
    <scope>NUCLEOTIDE SEQUENCE</scope>
    <source>
        <strain evidence="12">1062</strain>
    </source>
</reference>